<dbReference type="SUPFAM" id="SSF69989">
    <property type="entry name" value="C-terminal domain of PLC-beta"/>
    <property type="match status" value="1"/>
</dbReference>
<reference evidence="12" key="1">
    <citation type="submission" date="2022-11" db="UniProtKB">
        <authorList>
            <consortium name="WormBaseParasite"/>
        </authorList>
    </citation>
    <scope>IDENTIFICATION</scope>
</reference>
<sequence length="1807" mass="203208">MNKEWNWRNKVSIPEVLLQGDVFDRYDDESNILDPGCSVRLDEHGFYLVWKPKGKDAGILDMTQVWEARPSGTIKEGRVLYELEQRGKCGLAGETLEERTVWLTYGLDLVIVNGMFLIARTAQVAREWRSAINEFIRGNKFRHACPMHCLQKHWHSICLATNDRNRIPLRNIVRTFASGKPEKMVHKCLADLGLSGDKFIRRGRRGSSASASARQQDYRLKRGFLARKISSFYRCGEAERYRGTRRRNKKEREDLDAGLFTFEKFLRLYHKICPRTEVQELFVRLSGQKEYLTRDRLLQFLNDEQRDPRLNEILFPHFDQDRVQQLIAKYESDESYIAQGKMSGDGFLRFLLSDENSPVFLDRNELYQDMEQPLCHYFINSSHNTYLTGRQYGGKSSTEVYRQVLLSGCRCIELDCWDGTGENKGEPIITHGKAMCTDVFFKEVLYQIKETAFARSDFPVILSFENHCSKSNQLKMAKYCLEIFGEMLLIKPLDEHPLEPGVTLPSPNRLRRKILIKNKRLKKEEERRQMEALSQGRLLDEEDPSEDQPTQLTSTAADNSGEDCSGEQQAMSPRVMHGSPDYELSLSFDLAEDPTLAVHCPVSSPRTAPVSRCGDTGDASSSRRASMGPLSQVILPMALGPESSCSSRNCSPRNSFVFSPISAPLSSCSGPTDLRHSFLFSAFHPEFRRSKRRRDQLADSFGNRVTAAKELLRAALHSHGETAARSPSPGGRSQQQREKKDSITSDQRAHPEAEDDLRGGDAPVSAIPSHLCCSSHPPAKPRLGPTASSASFHANEFVPSAVSPIVHRASLSNTSSRQNSTVALGSSTQHLPGTPTPPGLFGDDSAGSVELNKTSTLMSKIKQPLGLTRKVQRSSDTFANQPSELPPNGAVGHDLCRHRLEGGPGDGSASSMVSGHRSEKRSFRHPSVVQSTTAHSTAAALLDAPQPSKRSNVLERVARAGAAMSGGSGSKKPALTKEEEEERLFKLVSDQEEVQESYHYQGATTNIHPLLSSLINYTHPVKFSGFDVAEQNDLHFHMSSFSESTGLGLLKQSALEFVNYNKRQLSRIYPKGARVDSSNFLPQIFWNVGCQLVALNFQTPDVCMQLNVGKFEYNSQCGYLLKPDFMRRPDRTFDPFSESPVDGVIAAHCSVRIISGQFLCERKTGTYVEVEMYGLPTDTIRKEHRTKLVPANGLNPIYNEEPFVFRKVILPELAVLRFAVYDENGKQLGQRILPLDGLQSGYRHISLRTEHNQAMALPTLFVHLQLKTYVPDEFSGFVDALADPRAYLSAQEKREEALQQMCKDELDIVEEIVPNQSQQQQISVNRRDRPVLDGVPFDSNTSIRRLQNGGSGGGRDQQTNTTAILITSNAQSPVPGCKDTAQSSRVQVDGQTETKFQHRLRRALVSSCCTIPPEQMLEEQRSAAVVEFGPDAPLLRSCDTVVAIALAPSRLSSRVLAGKDTPAPPRRALSTLVRSTVYEFEKSKCRKLSASMRPDLGRSSGGIQAPQNRHAVCSRLGPSMIGVGMGSIIIERRIEQVEWINIADLRREKPFLKLQKQLAKEWVEMKKKHQKLRESVQKQQQANVDRLVEQSQKLSLKKRSHLNSTSLGERHAEAGPSCRHSSLAGRVSDPAQNSAVVLTDAQQMMRSLVQSQTDEWSQLLRHLEQEEFEQHKGQILKKNEMLKQLLILRQKQQMATLRAKFVAESKELIHTQVAKNMVDKQAIQQDRNAKTKAEKDRRKKELNEKNLKQFMEERKRLGTKRGRHEEQLIKKHNEQSEQLEKEAAKALELEEMSHRESLLASQPQCIV</sequence>
<dbReference type="InterPro" id="IPR035892">
    <property type="entry name" value="C2_domain_sf"/>
</dbReference>
<feature type="compositionally biased region" description="Basic and acidic residues" evidence="8">
    <location>
        <begin position="1727"/>
        <end position="1740"/>
    </location>
</feature>
<feature type="region of interest" description="Disordered" evidence="8">
    <location>
        <begin position="1588"/>
        <end position="1626"/>
    </location>
</feature>
<dbReference type="SUPFAM" id="SSF50729">
    <property type="entry name" value="PH domain-like"/>
    <property type="match status" value="1"/>
</dbReference>
<feature type="region of interest" description="Disordered" evidence="8">
    <location>
        <begin position="1721"/>
        <end position="1740"/>
    </location>
</feature>
<evidence type="ECO:0000313" key="12">
    <source>
        <dbReference type="WBParaSite" id="Gr19_v10_g1633.t1"/>
    </source>
</evidence>
<dbReference type="Pfam" id="PF17787">
    <property type="entry name" value="PH_14"/>
    <property type="match status" value="1"/>
</dbReference>
<dbReference type="InterPro" id="IPR042531">
    <property type="entry name" value="PLC-beta_C_sf"/>
</dbReference>
<dbReference type="Pfam" id="PF22631">
    <property type="entry name" value="PLCB1-4-like_EFh"/>
    <property type="match status" value="1"/>
</dbReference>
<dbReference type="CDD" id="cd13361">
    <property type="entry name" value="PH_PLC_beta"/>
    <property type="match status" value="1"/>
</dbReference>
<dbReference type="Proteomes" id="UP000887572">
    <property type="component" value="Unplaced"/>
</dbReference>
<feature type="compositionally biased region" description="Polar residues" evidence="8">
    <location>
        <begin position="547"/>
        <end position="558"/>
    </location>
</feature>
<dbReference type="GO" id="GO:0016042">
    <property type="term" value="P:lipid catabolic process"/>
    <property type="evidence" value="ECO:0007669"/>
    <property type="project" value="UniProtKB-KW"/>
</dbReference>
<dbReference type="GO" id="GO:0046488">
    <property type="term" value="P:phosphatidylinositol metabolic process"/>
    <property type="evidence" value="ECO:0007669"/>
    <property type="project" value="TreeGrafter"/>
</dbReference>
<dbReference type="EC" id="3.1.4.11" evidence="2 7"/>
<dbReference type="Gene3D" id="3.20.20.190">
    <property type="entry name" value="Phosphatidylinositol (PI) phosphodiesterase"/>
    <property type="match status" value="2"/>
</dbReference>
<accession>A0A914HCU2</accession>
<dbReference type="Pfam" id="PF00388">
    <property type="entry name" value="PI-PLC-X"/>
    <property type="match status" value="1"/>
</dbReference>
<dbReference type="SUPFAM" id="SSF49562">
    <property type="entry name" value="C2 domain (Calcium/lipid-binding domain, CaLB)"/>
    <property type="match status" value="1"/>
</dbReference>
<dbReference type="Pfam" id="PF00387">
    <property type="entry name" value="PI-PLC-Y"/>
    <property type="match status" value="1"/>
</dbReference>
<name>A0A914HCU2_GLORO</name>
<evidence type="ECO:0000256" key="1">
    <source>
        <dbReference type="ARBA" id="ARBA00001195"/>
    </source>
</evidence>
<evidence type="ECO:0000313" key="11">
    <source>
        <dbReference type="Proteomes" id="UP000887572"/>
    </source>
</evidence>
<dbReference type="SMART" id="SM00148">
    <property type="entry name" value="PLCXc"/>
    <property type="match status" value="1"/>
</dbReference>
<dbReference type="PROSITE" id="PS50007">
    <property type="entry name" value="PIPLC_X_DOMAIN"/>
    <property type="match status" value="1"/>
</dbReference>
<dbReference type="Gene3D" id="1.10.238.10">
    <property type="entry name" value="EF-hand"/>
    <property type="match status" value="1"/>
</dbReference>
<evidence type="ECO:0000256" key="4">
    <source>
        <dbReference type="ARBA" id="ARBA00022963"/>
    </source>
</evidence>
<dbReference type="GO" id="GO:0048015">
    <property type="term" value="P:phosphatidylinositol-mediated signaling"/>
    <property type="evidence" value="ECO:0007669"/>
    <property type="project" value="TreeGrafter"/>
</dbReference>
<dbReference type="Gene3D" id="2.30.29.240">
    <property type="match status" value="1"/>
</dbReference>
<dbReference type="GO" id="GO:0051209">
    <property type="term" value="P:release of sequestered calcium ion into cytosol"/>
    <property type="evidence" value="ECO:0007669"/>
    <property type="project" value="TreeGrafter"/>
</dbReference>
<keyword evidence="3 7" id="KW-0378">Hydrolase</keyword>
<dbReference type="Pfam" id="PF09279">
    <property type="entry name" value="EF-hand_like"/>
    <property type="match status" value="1"/>
</dbReference>
<dbReference type="PROSITE" id="PS50008">
    <property type="entry name" value="PIPLC_Y_DOMAIN"/>
    <property type="match status" value="1"/>
</dbReference>
<dbReference type="WBParaSite" id="Gr19_v10_g1633.t1">
    <property type="protein sequence ID" value="Gr19_v10_g1633.t1"/>
    <property type="gene ID" value="Gr19_v10_g1633"/>
</dbReference>
<dbReference type="PANTHER" id="PTHR10336:SF36">
    <property type="entry name" value="1-PHOSPHATIDYLINOSITOL 4,5-BISPHOSPHATE PHOSPHODIESTERASE BETA-4"/>
    <property type="match status" value="1"/>
</dbReference>
<dbReference type="SUPFAM" id="SSF47473">
    <property type="entry name" value="EF-hand"/>
    <property type="match status" value="1"/>
</dbReference>
<keyword evidence="5 7" id="KW-0443">Lipid metabolism</keyword>
<dbReference type="PRINTS" id="PR00390">
    <property type="entry name" value="PHPHLIPASEC"/>
</dbReference>
<dbReference type="Gene3D" id="1.20.1230.10">
    <property type="entry name" value="Phospholipase C beta, distal C-terminal domain"/>
    <property type="match status" value="1"/>
</dbReference>
<dbReference type="InterPro" id="IPR011992">
    <property type="entry name" value="EF-hand-dom_pair"/>
</dbReference>
<dbReference type="CDD" id="cd08591">
    <property type="entry name" value="PI-PLCc_beta"/>
    <property type="match status" value="1"/>
</dbReference>
<keyword evidence="11" id="KW-1185">Reference proteome</keyword>
<dbReference type="GO" id="GO:0004435">
    <property type="term" value="F:phosphatidylinositol-4,5-bisphosphate phospholipase C activity"/>
    <property type="evidence" value="ECO:0007669"/>
    <property type="project" value="UniProtKB-EC"/>
</dbReference>
<feature type="region of interest" description="Disordered" evidence="8">
    <location>
        <begin position="525"/>
        <end position="578"/>
    </location>
</feature>
<dbReference type="Pfam" id="PF00168">
    <property type="entry name" value="C2"/>
    <property type="match status" value="1"/>
</dbReference>
<dbReference type="CDD" id="cd00275">
    <property type="entry name" value="C2_PLC_like"/>
    <property type="match status" value="1"/>
</dbReference>
<dbReference type="FunFam" id="1.10.238.10:FF:000024">
    <property type="entry name" value="1-phosphatidylinositol 4,5-bisphosphate phosphodiesterase"/>
    <property type="match status" value="1"/>
</dbReference>
<evidence type="ECO:0000256" key="5">
    <source>
        <dbReference type="ARBA" id="ARBA00023098"/>
    </source>
</evidence>
<keyword evidence="6" id="KW-0807">Transducer</keyword>
<evidence type="ECO:0000256" key="3">
    <source>
        <dbReference type="ARBA" id="ARBA00022801"/>
    </source>
</evidence>
<feature type="region of interest" description="Disordered" evidence="8">
    <location>
        <begin position="602"/>
        <end position="628"/>
    </location>
</feature>
<evidence type="ECO:0000259" key="10">
    <source>
        <dbReference type="PROSITE" id="PS50008"/>
    </source>
</evidence>
<dbReference type="SMART" id="SM00239">
    <property type="entry name" value="C2"/>
    <property type="match status" value="1"/>
</dbReference>
<feature type="compositionally biased region" description="Polar residues" evidence="8">
    <location>
        <begin position="812"/>
        <end position="830"/>
    </location>
</feature>
<feature type="region of interest" description="Disordered" evidence="8">
    <location>
        <begin position="1330"/>
        <end position="1358"/>
    </location>
</feature>
<feature type="compositionally biased region" description="Basic and acidic residues" evidence="8">
    <location>
        <begin position="735"/>
        <end position="759"/>
    </location>
</feature>
<dbReference type="InterPro" id="IPR037862">
    <property type="entry name" value="PLC-beta_PH"/>
</dbReference>
<dbReference type="FunFam" id="2.60.40.150:FF:000008">
    <property type="entry name" value="1-phosphatidylinositol 4,5-bisphosphate phosphodiesterase"/>
    <property type="match status" value="1"/>
</dbReference>
<evidence type="ECO:0000256" key="6">
    <source>
        <dbReference type="ARBA" id="ARBA00023224"/>
    </source>
</evidence>
<dbReference type="PANTHER" id="PTHR10336">
    <property type="entry name" value="PHOSPHOINOSITIDE-SPECIFIC PHOSPHOLIPASE C FAMILY PROTEIN"/>
    <property type="match status" value="1"/>
</dbReference>
<dbReference type="InterPro" id="IPR017946">
    <property type="entry name" value="PLC-like_Pdiesterase_TIM-brl"/>
</dbReference>
<proteinExistence type="predicted"/>
<evidence type="ECO:0000256" key="7">
    <source>
        <dbReference type="RuleBase" id="RU361133"/>
    </source>
</evidence>
<evidence type="ECO:0000259" key="9">
    <source>
        <dbReference type="PROSITE" id="PS50004"/>
    </source>
</evidence>
<feature type="region of interest" description="Disordered" evidence="8">
    <location>
        <begin position="960"/>
        <end position="979"/>
    </location>
</feature>
<organism evidence="11 12">
    <name type="scientific">Globodera rostochiensis</name>
    <name type="common">Golden nematode worm</name>
    <name type="synonym">Heterodera rostochiensis</name>
    <dbReference type="NCBI Taxonomy" id="31243"/>
    <lineage>
        <taxon>Eukaryota</taxon>
        <taxon>Metazoa</taxon>
        <taxon>Ecdysozoa</taxon>
        <taxon>Nematoda</taxon>
        <taxon>Chromadorea</taxon>
        <taxon>Rhabditida</taxon>
        <taxon>Tylenchina</taxon>
        <taxon>Tylenchomorpha</taxon>
        <taxon>Tylenchoidea</taxon>
        <taxon>Heteroderidae</taxon>
        <taxon>Heteroderinae</taxon>
        <taxon>Globodera</taxon>
    </lineage>
</organism>
<evidence type="ECO:0000256" key="2">
    <source>
        <dbReference type="ARBA" id="ARBA00012368"/>
    </source>
</evidence>
<dbReference type="PROSITE" id="PS50004">
    <property type="entry name" value="C2"/>
    <property type="match status" value="1"/>
</dbReference>
<comment type="catalytic activity">
    <reaction evidence="1 7">
        <text>a 1,2-diacyl-sn-glycero-3-phospho-(1D-myo-inositol-4,5-bisphosphate) + H2O = 1D-myo-inositol 1,4,5-trisphosphate + a 1,2-diacyl-sn-glycerol + H(+)</text>
        <dbReference type="Rhea" id="RHEA:33179"/>
        <dbReference type="ChEBI" id="CHEBI:15377"/>
        <dbReference type="ChEBI" id="CHEBI:15378"/>
        <dbReference type="ChEBI" id="CHEBI:17815"/>
        <dbReference type="ChEBI" id="CHEBI:58456"/>
        <dbReference type="ChEBI" id="CHEBI:203600"/>
        <dbReference type="EC" id="3.1.4.11"/>
    </reaction>
</comment>
<dbReference type="Gene3D" id="2.60.40.150">
    <property type="entry name" value="C2 domain"/>
    <property type="match status" value="1"/>
</dbReference>
<feature type="region of interest" description="Disordered" evidence="8">
    <location>
        <begin position="812"/>
        <end position="848"/>
    </location>
</feature>
<evidence type="ECO:0000256" key="8">
    <source>
        <dbReference type="SAM" id="MobiDB-lite"/>
    </source>
</evidence>
<dbReference type="InterPro" id="IPR015359">
    <property type="entry name" value="PLC_EF-hand-like"/>
</dbReference>
<feature type="domain" description="C2" evidence="9">
    <location>
        <begin position="1130"/>
        <end position="1255"/>
    </location>
</feature>
<keyword evidence="4 7" id="KW-0442">Lipid degradation</keyword>
<feature type="domain" description="PI-PLC Y-box" evidence="10">
    <location>
        <begin position="1011"/>
        <end position="1127"/>
    </location>
</feature>
<protein>
    <recommendedName>
        <fullName evidence="2 7">Phosphoinositide phospholipase C</fullName>
        <ecNumber evidence="2 7">3.1.4.11</ecNumber>
    </recommendedName>
</protein>
<dbReference type="InterPro" id="IPR053945">
    <property type="entry name" value="PLCB1-4-like_EFh"/>
</dbReference>
<dbReference type="SUPFAM" id="SSF51695">
    <property type="entry name" value="PLC-like phosphodiesterases"/>
    <property type="match status" value="1"/>
</dbReference>
<dbReference type="SMART" id="SM00149">
    <property type="entry name" value="PLCYc"/>
    <property type="match status" value="1"/>
</dbReference>
<dbReference type="InterPro" id="IPR000008">
    <property type="entry name" value="C2_dom"/>
</dbReference>
<dbReference type="InterPro" id="IPR001711">
    <property type="entry name" value="PLipase_C_Pinositol-sp_Y"/>
</dbReference>
<dbReference type="InterPro" id="IPR000909">
    <property type="entry name" value="PLipase_C_PInositol-sp_X_dom"/>
</dbReference>
<feature type="region of interest" description="Disordered" evidence="8">
    <location>
        <begin position="718"/>
        <end position="788"/>
    </location>
</feature>
<dbReference type="InterPro" id="IPR001192">
    <property type="entry name" value="PI-PLC_fam"/>
</dbReference>